<feature type="transmembrane region" description="Helical" evidence="6">
    <location>
        <begin position="172"/>
        <end position="194"/>
    </location>
</feature>
<evidence type="ECO:0000259" key="7">
    <source>
        <dbReference type="Pfam" id="PF20684"/>
    </source>
</evidence>
<feature type="transmembrane region" description="Helical" evidence="6">
    <location>
        <begin position="47"/>
        <end position="70"/>
    </location>
</feature>
<dbReference type="InterPro" id="IPR049326">
    <property type="entry name" value="Rhodopsin_dom_fungi"/>
</dbReference>
<dbReference type="PANTHER" id="PTHR33048">
    <property type="entry name" value="PTH11-LIKE INTEGRAL MEMBRANE PROTEIN (AFU_ORTHOLOGUE AFUA_5G11245)"/>
    <property type="match status" value="1"/>
</dbReference>
<dbReference type="GeneID" id="59333036"/>
<dbReference type="InterPro" id="IPR052337">
    <property type="entry name" value="SAT4-like"/>
</dbReference>
<keyword evidence="4 6" id="KW-0472">Membrane</keyword>
<dbReference type="GO" id="GO:0016020">
    <property type="term" value="C:membrane"/>
    <property type="evidence" value="ECO:0007669"/>
    <property type="project" value="UniProtKB-SubCell"/>
</dbReference>
<dbReference type="EMBL" id="JACCJB010000002">
    <property type="protein sequence ID" value="KAF6230289.1"/>
    <property type="molecule type" value="Genomic_DNA"/>
</dbReference>
<organism evidence="8 9">
    <name type="scientific">Letharia lupina</name>
    <dbReference type="NCBI Taxonomy" id="560253"/>
    <lineage>
        <taxon>Eukaryota</taxon>
        <taxon>Fungi</taxon>
        <taxon>Dikarya</taxon>
        <taxon>Ascomycota</taxon>
        <taxon>Pezizomycotina</taxon>
        <taxon>Lecanoromycetes</taxon>
        <taxon>OSLEUM clade</taxon>
        <taxon>Lecanoromycetidae</taxon>
        <taxon>Lecanorales</taxon>
        <taxon>Lecanorineae</taxon>
        <taxon>Parmeliaceae</taxon>
        <taxon>Letharia</taxon>
    </lineage>
</organism>
<evidence type="ECO:0000256" key="6">
    <source>
        <dbReference type="SAM" id="Phobius"/>
    </source>
</evidence>
<reference evidence="8 9" key="1">
    <citation type="journal article" date="2020" name="Genomics">
        <title>Complete, high-quality genomes from long-read metagenomic sequencing of two wolf lichen thalli reveals enigmatic genome architecture.</title>
        <authorList>
            <person name="McKenzie S.K."/>
            <person name="Walston R.F."/>
            <person name="Allen J.L."/>
        </authorList>
    </citation>
    <scope>NUCLEOTIDE SEQUENCE [LARGE SCALE GENOMIC DNA]</scope>
    <source>
        <strain evidence="8">WasteWater1</strain>
    </source>
</reference>
<feature type="transmembrane region" description="Helical" evidence="6">
    <location>
        <begin position="12"/>
        <end position="35"/>
    </location>
</feature>
<keyword evidence="9" id="KW-1185">Reference proteome</keyword>
<keyword evidence="3 6" id="KW-1133">Transmembrane helix</keyword>
<evidence type="ECO:0000256" key="5">
    <source>
        <dbReference type="ARBA" id="ARBA00038359"/>
    </source>
</evidence>
<evidence type="ECO:0000256" key="1">
    <source>
        <dbReference type="ARBA" id="ARBA00004141"/>
    </source>
</evidence>
<comment type="caution">
    <text evidence="8">The sequence shown here is derived from an EMBL/GenBank/DDBJ whole genome shotgun (WGS) entry which is preliminary data.</text>
</comment>
<feature type="transmembrane region" description="Helical" evidence="6">
    <location>
        <begin position="125"/>
        <end position="147"/>
    </location>
</feature>
<evidence type="ECO:0000256" key="3">
    <source>
        <dbReference type="ARBA" id="ARBA00022989"/>
    </source>
</evidence>
<evidence type="ECO:0000256" key="4">
    <source>
        <dbReference type="ARBA" id="ARBA00023136"/>
    </source>
</evidence>
<feature type="transmembrane region" description="Helical" evidence="6">
    <location>
        <begin position="90"/>
        <end position="113"/>
    </location>
</feature>
<dbReference type="Pfam" id="PF20684">
    <property type="entry name" value="Fung_rhodopsin"/>
    <property type="match status" value="1"/>
</dbReference>
<evidence type="ECO:0000256" key="2">
    <source>
        <dbReference type="ARBA" id="ARBA00022692"/>
    </source>
</evidence>
<dbReference type="Proteomes" id="UP000593566">
    <property type="component" value="Unassembled WGS sequence"/>
</dbReference>
<gene>
    <name evidence="8" type="ORF">HO133_004629</name>
</gene>
<dbReference type="RefSeq" id="XP_037157546.1">
    <property type="nucleotide sequence ID" value="XM_037295545.1"/>
</dbReference>
<comment type="similarity">
    <text evidence="5">Belongs to the SAT4 family.</text>
</comment>
<name>A0A8H6FKM8_9LECA</name>
<feature type="domain" description="Rhodopsin" evidence="7">
    <location>
        <begin position="31"/>
        <end position="268"/>
    </location>
</feature>
<keyword evidence="2 6" id="KW-0812">Transmembrane</keyword>
<feature type="transmembrane region" description="Helical" evidence="6">
    <location>
        <begin position="206"/>
        <end position="224"/>
    </location>
</feature>
<comment type="subcellular location">
    <subcellularLocation>
        <location evidence="1">Membrane</location>
        <topology evidence="1">Multi-pass membrane protein</topology>
    </subcellularLocation>
</comment>
<sequence length="336" mass="38073">MVINTDPSSQQHAIVVVCIVSPIVSSLFVAIRVWTRAFVSSSIGWDDYAALVTWLFCIAYSVLIGLGTNYGFGWHTADIRPDRYVVYNEWIFISSIVYLITLLGYKFSILLLYLRIFGVDKNFRYSIWVVMFFVFGYLFSNTLTQVFGCTPIDKNWKPKTPGHCILTTKADFAYGSMNFISDLFIFVLPLPMVWRLQLSWKGKLGVTLILMGGAIAFVAALVRYSLLLHRFYVTDITWYDGKNLLWMVLEVNTGLVCSCTPALRPYFTHIASNGFFKTAFGGLISHPKDSVRHKRRSDSGQLVRRNTGGDGFVVLGNNETEMEVPHNKALKMVQDV</sequence>
<accession>A0A8H6FKM8</accession>
<proteinExistence type="inferred from homology"/>
<protein>
    <recommendedName>
        <fullName evidence="7">Rhodopsin domain-containing protein</fullName>
    </recommendedName>
</protein>
<evidence type="ECO:0000313" key="9">
    <source>
        <dbReference type="Proteomes" id="UP000593566"/>
    </source>
</evidence>
<dbReference type="AlphaFoldDB" id="A0A8H6FKM8"/>
<dbReference type="PANTHER" id="PTHR33048:SF47">
    <property type="entry name" value="INTEGRAL MEMBRANE PROTEIN-RELATED"/>
    <property type="match status" value="1"/>
</dbReference>
<evidence type="ECO:0000313" key="8">
    <source>
        <dbReference type="EMBL" id="KAF6230289.1"/>
    </source>
</evidence>